<sequence length="35" mass="4280">DFAKLLRSFFFEKKTLPFLGRCYHFHFLNLNLTNT</sequence>
<reference evidence="1" key="3">
    <citation type="journal article" date="2017" name="Nature">
        <title>Genome sequence of the progenitor of the wheat D genome Aegilops tauschii.</title>
        <authorList>
            <person name="Luo M.C."/>
            <person name="Gu Y.Q."/>
            <person name="Puiu D."/>
            <person name="Wang H."/>
            <person name="Twardziok S.O."/>
            <person name="Deal K.R."/>
            <person name="Huo N."/>
            <person name="Zhu T."/>
            <person name="Wang L."/>
            <person name="Wang Y."/>
            <person name="McGuire P.E."/>
            <person name="Liu S."/>
            <person name="Long H."/>
            <person name="Ramasamy R.K."/>
            <person name="Rodriguez J.C."/>
            <person name="Van S.L."/>
            <person name="Yuan L."/>
            <person name="Wang Z."/>
            <person name="Xia Z."/>
            <person name="Xiao L."/>
            <person name="Anderson O.D."/>
            <person name="Ouyang S."/>
            <person name="Liang Y."/>
            <person name="Zimin A.V."/>
            <person name="Pertea G."/>
            <person name="Qi P."/>
            <person name="Bennetzen J.L."/>
            <person name="Dai X."/>
            <person name="Dawson M.W."/>
            <person name="Muller H.G."/>
            <person name="Kugler K."/>
            <person name="Rivarola-Duarte L."/>
            <person name="Spannagl M."/>
            <person name="Mayer K.F.X."/>
            <person name="Lu F.H."/>
            <person name="Bevan M.W."/>
            <person name="Leroy P."/>
            <person name="Li P."/>
            <person name="You F.M."/>
            <person name="Sun Q."/>
            <person name="Liu Z."/>
            <person name="Lyons E."/>
            <person name="Wicker T."/>
            <person name="Salzberg S.L."/>
            <person name="Devos K.M."/>
            <person name="Dvorak J."/>
        </authorList>
    </citation>
    <scope>NUCLEOTIDE SEQUENCE [LARGE SCALE GENOMIC DNA]</scope>
    <source>
        <strain evidence="1">cv. AL8/78</strain>
    </source>
</reference>
<proteinExistence type="predicted"/>
<organism evidence="1 2">
    <name type="scientific">Aegilops tauschii subsp. strangulata</name>
    <name type="common">Goatgrass</name>
    <dbReference type="NCBI Taxonomy" id="200361"/>
    <lineage>
        <taxon>Eukaryota</taxon>
        <taxon>Viridiplantae</taxon>
        <taxon>Streptophyta</taxon>
        <taxon>Embryophyta</taxon>
        <taxon>Tracheophyta</taxon>
        <taxon>Spermatophyta</taxon>
        <taxon>Magnoliopsida</taxon>
        <taxon>Liliopsida</taxon>
        <taxon>Poales</taxon>
        <taxon>Poaceae</taxon>
        <taxon>BOP clade</taxon>
        <taxon>Pooideae</taxon>
        <taxon>Triticodae</taxon>
        <taxon>Triticeae</taxon>
        <taxon>Triticinae</taxon>
        <taxon>Aegilops</taxon>
    </lineage>
</organism>
<accession>A0A453HU29</accession>
<reference evidence="1" key="4">
    <citation type="submission" date="2019-03" db="UniProtKB">
        <authorList>
            <consortium name="EnsemblPlants"/>
        </authorList>
    </citation>
    <scope>IDENTIFICATION</scope>
</reference>
<dbReference type="AlphaFoldDB" id="A0A453HU29"/>
<evidence type="ECO:0000313" key="1">
    <source>
        <dbReference type="EnsemblPlants" id="AET4Gv20297500.2"/>
    </source>
</evidence>
<keyword evidence="2" id="KW-1185">Reference proteome</keyword>
<reference evidence="1" key="5">
    <citation type="journal article" date="2021" name="G3 (Bethesda)">
        <title>Aegilops tauschii genome assembly Aet v5.0 features greater sequence contiguity and improved annotation.</title>
        <authorList>
            <person name="Wang L."/>
            <person name="Zhu T."/>
            <person name="Rodriguez J.C."/>
            <person name="Deal K.R."/>
            <person name="Dubcovsky J."/>
            <person name="McGuire P.E."/>
            <person name="Lux T."/>
            <person name="Spannagl M."/>
            <person name="Mayer K.F.X."/>
            <person name="Baldrich P."/>
            <person name="Meyers B.C."/>
            <person name="Huo N."/>
            <person name="Gu Y.Q."/>
            <person name="Zhou H."/>
            <person name="Devos K.M."/>
            <person name="Bennetzen J.L."/>
            <person name="Unver T."/>
            <person name="Budak H."/>
            <person name="Gulick P.J."/>
            <person name="Galiba G."/>
            <person name="Kalapos B."/>
            <person name="Nelson D.R."/>
            <person name="Li P."/>
            <person name="You F.M."/>
            <person name="Luo M.C."/>
            <person name="Dvorak J."/>
        </authorList>
    </citation>
    <scope>NUCLEOTIDE SEQUENCE [LARGE SCALE GENOMIC DNA]</scope>
    <source>
        <strain evidence="1">cv. AL8/78</strain>
    </source>
</reference>
<protein>
    <submittedName>
        <fullName evidence="1">Uncharacterized protein</fullName>
    </submittedName>
</protein>
<dbReference type="Gramene" id="AET4Gv20297500.2">
    <property type="protein sequence ID" value="AET4Gv20297500.2"/>
    <property type="gene ID" value="AET4Gv20297500"/>
</dbReference>
<name>A0A453HU29_AEGTS</name>
<dbReference type="Proteomes" id="UP000015105">
    <property type="component" value="Chromosome 4D"/>
</dbReference>
<evidence type="ECO:0000313" key="2">
    <source>
        <dbReference type="Proteomes" id="UP000015105"/>
    </source>
</evidence>
<reference evidence="2" key="1">
    <citation type="journal article" date="2014" name="Science">
        <title>Ancient hybridizations among the ancestral genomes of bread wheat.</title>
        <authorList>
            <consortium name="International Wheat Genome Sequencing Consortium,"/>
            <person name="Marcussen T."/>
            <person name="Sandve S.R."/>
            <person name="Heier L."/>
            <person name="Spannagl M."/>
            <person name="Pfeifer M."/>
            <person name="Jakobsen K.S."/>
            <person name="Wulff B.B."/>
            <person name="Steuernagel B."/>
            <person name="Mayer K.F."/>
            <person name="Olsen O.A."/>
        </authorList>
    </citation>
    <scope>NUCLEOTIDE SEQUENCE [LARGE SCALE GENOMIC DNA]</scope>
    <source>
        <strain evidence="2">cv. AL8/78</strain>
    </source>
</reference>
<reference evidence="2" key="2">
    <citation type="journal article" date="2017" name="Nat. Plants">
        <title>The Aegilops tauschii genome reveals multiple impacts of transposons.</title>
        <authorList>
            <person name="Zhao G."/>
            <person name="Zou C."/>
            <person name="Li K."/>
            <person name="Wang K."/>
            <person name="Li T."/>
            <person name="Gao L."/>
            <person name="Zhang X."/>
            <person name="Wang H."/>
            <person name="Yang Z."/>
            <person name="Liu X."/>
            <person name="Jiang W."/>
            <person name="Mao L."/>
            <person name="Kong X."/>
            <person name="Jiao Y."/>
            <person name="Jia J."/>
        </authorList>
    </citation>
    <scope>NUCLEOTIDE SEQUENCE [LARGE SCALE GENOMIC DNA]</scope>
    <source>
        <strain evidence="2">cv. AL8/78</strain>
    </source>
</reference>
<dbReference type="EnsemblPlants" id="AET4Gv20297500.2">
    <property type="protein sequence ID" value="AET4Gv20297500.2"/>
    <property type="gene ID" value="AET4Gv20297500"/>
</dbReference>